<dbReference type="PROSITE" id="PS51194">
    <property type="entry name" value="HELICASE_CTER"/>
    <property type="match status" value="1"/>
</dbReference>
<dbReference type="InterPro" id="IPR001650">
    <property type="entry name" value="Helicase_C-like"/>
</dbReference>
<dbReference type="PANTHER" id="PTHR13710:SF105">
    <property type="entry name" value="ATP-DEPENDENT DNA HELICASE Q1"/>
    <property type="match status" value="1"/>
</dbReference>
<name>A0A409YS02_9AGAR</name>
<keyword evidence="4" id="KW-0238">DNA-binding</keyword>
<evidence type="ECO:0000256" key="5">
    <source>
        <dbReference type="ARBA" id="ARBA00023235"/>
    </source>
</evidence>
<evidence type="ECO:0000256" key="7">
    <source>
        <dbReference type="ARBA" id="ARBA00034808"/>
    </source>
</evidence>
<dbReference type="CDD" id="cd18785">
    <property type="entry name" value="SF2_C"/>
    <property type="match status" value="1"/>
</dbReference>
<evidence type="ECO:0000256" key="6">
    <source>
        <dbReference type="ARBA" id="ARBA00034617"/>
    </source>
</evidence>
<dbReference type="STRING" id="231916.A0A409YS02"/>
<dbReference type="InterPro" id="IPR014001">
    <property type="entry name" value="Helicase_ATP-bd"/>
</dbReference>
<evidence type="ECO:0000256" key="1">
    <source>
        <dbReference type="ARBA" id="ARBA00005446"/>
    </source>
</evidence>
<feature type="domain" description="Helicase C-terminal" evidence="8">
    <location>
        <begin position="297"/>
        <end position="456"/>
    </location>
</feature>
<organism evidence="9 10">
    <name type="scientific">Gymnopilus dilepis</name>
    <dbReference type="NCBI Taxonomy" id="231916"/>
    <lineage>
        <taxon>Eukaryota</taxon>
        <taxon>Fungi</taxon>
        <taxon>Dikarya</taxon>
        <taxon>Basidiomycota</taxon>
        <taxon>Agaricomycotina</taxon>
        <taxon>Agaricomycetes</taxon>
        <taxon>Agaricomycetidae</taxon>
        <taxon>Agaricales</taxon>
        <taxon>Agaricineae</taxon>
        <taxon>Hymenogastraceae</taxon>
        <taxon>Gymnopilus</taxon>
    </lineage>
</organism>
<sequence>MDTPTDLNARLEVLRTCSATRLDEFARESRLQADERVPHTWLDGLKDSDKVTCWRAILMCHVVTHGQQIPREMQLQAVLADFNGLDSLISAGTGSGKTLPTVLKILLDNPADKLLSLTVSPLKRLQETQENDFNSRYGICTVVINEDTPRHDGWWETYVFNPKTRTPGLARHLIVTVEQIFMTPEGHLPRLGVLIRNSHFQRLVVRVTVDEAHNIYFAGSSRYGLDAFREAWGRLDELKAILLQTTRWCACSATFTSLALRSVQDKIMRSNHVFIRVTSNRPNTIYAKHQVVGSIDDLRNYQCFLMSPYHPGLQPRVLIFVDNKRLAACIADFLDSCLPPAMQDTGVVVHYHSKMSVKYLKGAHDSFVHPNGSCRIMVATSAQSVGVDFPNVKIVCNVGIPSTTTDTLQRGGRAYRNSSEDALFVMFYESWVHEVNLEDYTNFDVKDLDRPRALLKATSRQRERAPFFGVKIIQEDSCTRQDFAEYLDDHSPEGLPNILHNILLRFTGAS</sequence>
<accession>A0A409YS02</accession>
<dbReference type="AlphaFoldDB" id="A0A409YS02"/>
<dbReference type="GO" id="GO:0005524">
    <property type="term" value="F:ATP binding"/>
    <property type="evidence" value="ECO:0007669"/>
    <property type="project" value="UniProtKB-KW"/>
</dbReference>
<dbReference type="GO" id="GO:0043138">
    <property type="term" value="F:3'-5' DNA helicase activity"/>
    <property type="evidence" value="ECO:0007669"/>
    <property type="project" value="UniProtKB-EC"/>
</dbReference>
<proteinExistence type="inferred from homology"/>
<keyword evidence="5" id="KW-0413">Isomerase</keyword>
<dbReference type="EMBL" id="NHYE01000425">
    <property type="protein sequence ID" value="PPR05782.1"/>
    <property type="molecule type" value="Genomic_DNA"/>
</dbReference>
<comment type="catalytic activity">
    <reaction evidence="6">
        <text>Couples ATP hydrolysis with the unwinding of duplex DNA by translocating in the 3'-5' direction.</text>
        <dbReference type="EC" id="5.6.2.4"/>
    </reaction>
</comment>
<dbReference type="Pfam" id="PF00270">
    <property type="entry name" value="DEAD"/>
    <property type="match status" value="1"/>
</dbReference>
<dbReference type="GO" id="GO:0005694">
    <property type="term" value="C:chromosome"/>
    <property type="evidence" value="ECO:0007669"/>
    <property type="project" value="TreeGrafter"/>
</dbReference>
<dbReference type="GO" id="GO:0000724">
    <property type="term" value="P:double-strand break repair via homologous recombination"/>
    <property type="evidence" value="ECO:0007669"/>
    <property type="project" value="TreeGrafter"/>
</dbReference>
<protein>
    <recommendedName>
        <fullName evidence="7">DNA 3'-5' helicase</fullName>
        <ecNumber evidence="7">5.6.2.4</ecNumber>
    </recommendedName>
</protein>
<dbReference type="Pfam" id="PF00271">
    <property type="entry name" value="Helicase_C"/>
    <property type="match status" value="1"/>
</dbReference>
<evidence type="ECO:0000259" key="8">
    <source>
        <dbReference type="PROSITE" id="PS51194"/>
    </source>
</evidence>
<evidence type="ECO:0000256" key="2">
    <source>
        <dbReference type="ARBA" id="ARBA00022741"/>
    </source>
</evidence>
<dbReference type="GO" id="GO:0005737">
    <property type="term" value="C:cytoplasm"/>
    <property type="evidence" value="ECO:0007669"/>
    <property type="project" value="TreeGrafter"/>
</dbReference>
<comment type="caution">
    <text evidence="9">The sequence shown here is derived from an EMBL/GenBank/DDBJ whole genome shotgun (WGS) entry which is preliminary data.</text>
</comment>
<dbReference type="OrthoDB" id="5952536at2759"/>
<dbReference type="EC" id="5.6.2.4" evidence="7"/>
<evidence type="ECO:0000256" key="4">
    <source>
        <dbReference type="ARBA" id="ARBA00023125"/>
    </source>
</evidence>
<dbReference type="InterPro" id="IPR011545">
    <property type="entry name" value="DEAD/DEAH_box_helicase_dom"/>
</dbReference>
<dbReference type="GO" id="GO:0003677">
    <property type="term" value="F:DNA binding"/>
    <property type="evidence" value="ECO:0007669"/>
    <property type="project" value="UniProtKB-KW"/>
</dbReference>
<dbReference type="Proteomes" id="UP000284706">
    <property type="component" value="Unassembled WGS sequence"/>
</dbReference>
<keyword evidence="10" id="KW-1185">Reference proteome</keyword>
<evidence type="ECO:0000256" key="3">
    <source>
        <dbReference type="ARBA" id="ARBA00022840"/>
    </source>
</evidence>
<gene>
    <name evidence="9" type="ORF">CVT26_010156</name>
</gene>
<dbReference type="InterPro" id="IPR027417">
    <property type="entry name" value="P-loop_NTPase"/>
</dbReference>
<dbReference type="SMART" id="SM00490">
    <property type="entry name" value="HELICc"/>
    <property type="match status" value="1"/>
</dbReference>
<reference evidence="9 10" key="1">
    <citation type="journal article" date="2018" name="Evol. Lett.">
        <title>Horizontal gene cluster transfer increased hallucinogenic mushroom diversity.</title>
        <authorList>
            <person name="Reynolds H.T."/>
            <person name="Vijayakumar V."/>
            <person name="Gluck-Thaler E."/>
            <person name="Korotkin H.B."/>
            <person name="Matheny P.B."/>
            <person name="Slot J.C."/>
        </authorList>
    </citation>
    <scope>NUCLEOTIDE SEQUENCE [LARGE SCALE GENOMIC DNA]</scope>
    <source>
        <strain evidence="9 10">SRW20</strain>
    </source>
</reference>
<evidence type="ECO:0000313" key="9">
    <source>
        <dbReference type="EMBL" id="PPR05782.1"/>
    </source>
</evidence>
<dbReference type="SMART" id="SM00487">
    <property type="entry name" value="DEXDc"/>
    <property type="match status" value="1"/>
</dbReference>
<evidence type="ECO:0000313" key="10">
    <source>
        <dbReference type="Proteomes" id="UP000284706"/>
    </source>
</evidence>
<keyword evidence="3" id="KW-0067">ATP-binding</keyword>
<keyword evidence="2" id="KW-0547">Nucleotide-binding</keyword>
<dbReference type="InParanoid" id="A0A409YS02"/>
<dbReference type="SUPFAM" id="SSF52540">
    <property type="entry name" value="P-loop containing nucleoside triphosphate hydrolases"/>
    <property type="match status" value="1"/>
</dbReference>
<comment type="similarity">
    <text evidence="1">Belongs to the helicase family. RecQ subfamily.</text>
</comment>
<dbReference type="PANTHER" id="PTHR13710">
    <property type="entry name" value="DNA HELICASE RECQ FAMILY MEMBER"/>
    <property type="match status" value="1"/>
</dbReference>
<dbReference type="Gene3D" id="3.40.50.300">
    <property type="entry name" value="P-loop containing nucleotide triphosphate hydrolases"/>
    <property type="match status" value="2"/>
</dbReference>
<dbReference type="GO" id="GO:0009378">
    <property type="term" value="F:four-way junction helicase activity"/>
    <property type="evidence" value="ECO:0007669"/>
    <property type="project" value="TreeGrafter"/>
</dbReference>